<evidence type="ECO:0000313" key="1">
    <source>
        <dbReference type="EMBL" id="KEI69449.1"/>
    </source>
</evidence>
<dbReference type="EMBL" id="JOJP01000001">
    <property type="protein sequence ID" value="KEI69449.1"/>
    <property type="molecule type" value="Genomic_DNA"/>
</dbReference>
<evidence type="ECO:0008006" key="3">
    <source>
        <dbReference type="Google" id="ProtNLM"/>
    </source>
</evidence>
<dbReference type="eggNOG" id="COG5622">
    <property type="taxonomic scope" value="Bacteria"/>
</dbReference>
<gene>
    <name evidence="1" type="ORF">GV64_00705</name>
</gene>
<sequence length="144" mass="16241">MASSWVLVADNSQAKVYRLDRHKRVLDLVDQIDHEEGRWKRHEFVTAGPGHSVASSIGGNVRMVGTDNSPKVNESVNFAHMLAKSINHAHDLHQFETLRVCAPPKLLGEILPLVEKHVPQGEHINKDLIHESSEELLERLTELH</sequence>
<dbReference type="InterPro" id="IPR019291">
    <property type="entry name" value="Host_attachment_protein"/>
</dbReference>
<proteinExistence type="predicted"/>
<accession>A0A081K5M3</accession>
<dbReference type="Proteomes" id="UP000027997">
    <property type="component" value="Unassembled WGS sequence"/>
</dbReference>
<dbReference type="RefSeq" id="WP_020582530.1">
    <property type="nucleotide sequence ID" value="NZ_JOJP01000001.1"/>
</dbReference>
<evidence type="ECO:0000313" key="2">
    <source>
        <dbReference type="Proteomes" id="UP000027997"/>
    </source>
</evidence>
<protein>
    <recommendedName>
        <fullName evidence="3">Host attachment protein</fullName>
    </recommendedName>
</protein>
<dbReference type="AlphaFoldDB" id="A0A081K5M3"/>
<dbReference type="STRING" id="305900.GV64_00705"/>
<reference evidence="1 2" key="1">
    <citation type="submission" date="2014-06" db="EMBL/GenBank/DDBJ databases">
        <title>Whole Genome Sequences of Three Symbiotic Endozoicomonas Bacteria.</title>
        <authorList>
            <person name="Neave M.J."/>
            <person name="Apprill A."/>
            <person name="Voolstra C.R."/>
        </authorList>
    </citation>
    <scope>NUCLEOTIDE SEQUENCE [LARGE SCALE GENOMIC DNA]</scope>
    <source>
        <strain evidence="1 2">DSM 22380</strain>
    </source>
</reference>
<organism evidence="1 2">
    <name type="scientific">Endozoicomonas elysicola</name>
    <dbReference type="NCBI Taxonomy" id="305900"/>
    <lineage>
        <taxon>Bacteria</taxon>
        <taxon>Pseudomonadati</taxon>
        <taxon>Pseudomonadota</taxon>
        <taxon>Gammaproteobacteria</taxon>
        <taxon>Oceanospirillales</taxon>
        <taxon>Endozoicomonadaceae</taxon>
        <taxon>Endozoicomonas</taxon>
    </lineage>
</organism>
<name>A0A081K5M3_9GAMM</name>
<comment type="caution">
    <text evidence="1">The sequence shown here is derived from an EMBL/GenBank/DDBJ whole genome shotgun (WGS) entry which is preliminary data.</text>
</comment>
<keyword evidence="2" id="KW-1185">Reference proteome</keyword>
<dbReference type="Pfam" id="PF10116">
    <property type="entry name" value="Host_attach"/>
    <property type="match status" value="1"/>
</dbReference>